<feature type="transmembrane region" description="Helical" evidence="6">
    <location>
        <begin position="602"/>
        <end position="632"/>
    </location>
</feature>
<evidence type="ECO:0000256" key="3">
    <source>
        <dbReference type="ARBA" id="ARBA00022989"/>
    </source>
</evidence>
<protein>
    <submittedName>
        <fullName evidence="9">NADH-quinone oxidoreductase subunit L</fullName>
        <ecNumber evidence="9">1.6.5.-</ecNumber>
    </submittedName>
</protein>
<proteinExistence type="predicted"/>
<feature type="transmembrane region" description="Helical" evidence="6">
    <location>
        <begin position="436"/>
        <end position="458"/>
    </location>
</feature>
<feature type="transmembrane region" description="Helical" evidence="6">
    <location>
        <begin position="252"/>
        <end position="276"/>
    </location>
</feature>
<comment type="subcellular location">
    <subcellularLocation>
        <location evidence="1">Endomembrane system</location>
        <topology evidence="1">Multi-pass membrane protein</topology>
    </subcellularLocation>
    <subcellularLocation>
        <location evidence="5">Membrane</location>
        <topology evidence="5">Multi-pass membrane protein</topology>
    </subcellularLocation>
</comment>
<evidence type="ECO:0000256" key="5">
    <source>
        <dbReference type="RuleBase" id="RU000320"/>
    </source>
</evidence>
<dbReference type="InterPro" id="IPR001516">
    <property type="entry name" value="Proton_antipo_N"/>
</dbReference>
<dbReference type="EC" id="1.6.5.-" evidence="9"/>
<dbReference type="Gene3D" id="1.20.5.2700">
    <property type="match status" value="1"/>
</dbReference>
<feature type="transmembrane region" description="Helical" evidence="6">
    <location>
        <begin position="38"/>
        <end position="58"/>
    </location>
</feature>
<feature type="transmembrane region" description="Helical" evidence="6">
    <location>
        <begin position="478"/>
        <end position="499"/>
    </location>
</feature>
<dbReference type="PANTHER" id="PTHR42829:SF2">
    <property type="entry name" value="NADH-UBIQUINONE OXIDOREDUCTASE CHAIN 5"/>
    <property type="match status" value="1"/>
</dbReference>
<dbReference type="NCBIfam" id="TIGR01974">
    <property type="entry name" value="NDH_I_L"/>
    <property type="match status" value="1"/>
</dbReference>
<feature type="transmembrane region" description="Helical" evidence="6">
    <location>
        <begin position="143"/>
        <end position="162"/>
    </location>
</feature>
<feature type="transmembrane region" description="Helical" evidence="6">
    <location>
        <begin position="92"/>
        <end position="111"/>
    </location>
</feature>
<dbReference type="PRINTS" id="PR01435">
    <property type="entry name" value="NPOXDRDTASE5"/>
</dbReference>
<gene>
    <name evidence="9" type="ORF">MOX91_05095</name>
</gene>
<evidence type="ECO:0000256" key="2">
    <source>
        <dbReference type="ARBA" id="ARBA00022692"/>
    </source>
</evidence>
<keyword evidence="3 6" id="KW-1133">Transmembrane helix</keyword>
<evidence type="ECO:0000256" key="4">
    <source>
        <dbReference type="ARBA" id="ARBA00023136"/>
    </source>
</evidence>
<dbReference type="EMBL" id="JALBUT010000005">
    <property type="protein sequence ID" value="MDX8415556.1"/>
    <property type="molecule type" value="Genomic_DNA"/>
</dbReference>
<dbReference type="InterPro" id="IPR001750">
    <property type="entry name" value="ND/Mrp_TM"/>
</dbReference>
<evidence type="ECO:0000313" key="10">
    <source>
        <dbReference type="Proteomes" id="UP001275932"/>
    </source>
</evidence>
<feature type="transmembrane region" description="Helical" evidence="6">
    <location>
        <begin position="378"/>
        <end position="397"/>
    </location>
</feature>
<feature type="transmembrane region" description="Helical" evidence="6">
    <location>
        <begin position="338"/>
        <end position="357"/>
    </location>
</feature>
<feature type="domain" description="NADH-Ubiquinone oxidoreductase (complex I) chain 5 N-terminal" evidence="8">
    <location>
        <begin position="73"/>
        <end position="121"/>
    </location>
</feature>
<feature type="transmembrane region" description="Helical" evidence="6">
    <location>
        <begin position="183"/>
        <end position="208"/>
    </location>
</feature>
<dbReference type="Pfam" id="PF00662">
    <property type="entry name" value="Proton_antipo_N"/>
    <property type="match status" value="1"/>
</dbReference>
<feature type="transmembrane region" description="Helical" evidence="6">
    <location>
        <begin position="313"/>
        <end position="332"/>
    </location>
</feature>
<evidence type="ECO:0000259" key="8">
    <source>
        <dbReference type="Pfam" id="PF00662"/>
    </source>
</evidence>
<dbReference type="PANTHER" id="PTHR42829">
    <property type="entry name" value="NADH-UBIQUINONE OXIDOREDUCTASE CHAIN 5"/>
    <property type="match status" value="1"/>
</dbReference>
<keyword evidence="2 5" id="KW-0812">Transmembrane</keyword>
<accession>A0ABU4WHP5</accession>
<feature type="transmembrane region" description="Helical" evidence="6">
    <location>
        <begin position="282"/>
        <end position="301"/>
    </location>
</feature>
<evidence type="ECO:0000256" key="6">
    <source>
        <dbReference type="SAM" id="Phobius"/>
    </source>
</evidence>
<dbReference type="GO" id="GO:0016491">
    <property type="term" value="F:oxidoreductase activity"/>
    <property type="evidence" value="ECO:0007669"/>
    <property type="project" value="UniProtKB-KW"/>
</dbReference>
<reference evidence="9 10" key="1">
    <citation type="submission" date="2022-03" db="EMBL/GenBank/DDBJ databases">
        <title>Novel taxa within the pig intestine.</title>
        <authorList>
            <person name="Wylensek D."/>
            <person name="Bishof K."/>
            <person name="Afrizal A."/>
            <person name="Clavel T."/>
        </authorList>
    </citation>
    <scope>NUCLEOTIDE SEQUENCE [LARGE SCALE GENOMIC DNA]</scope>
    <source>
        <strain evidence="9 10">CLA-KB-P66</strain>
    </source>
</reference>
<evidence type="ECO:0000256" key="1">
    <source>
        <dbReference type="ARBA" id="ARBA00004127"/>
    </source>
</evidence>
<feature type="domain" description="NADH:quinone oxidoreductase/Mrp antiporter transmembrane" evidence="7">
    <location>
        <begin position="137"/>
        <end position="411"/>
    </location>
</feature>
<keyword evidence="4 6" id="KW-0472">Membrane</keyword>
<feature type="transmembrane region" description="Helical" evidence="6">
    <location>
        <begin position="118"/>
        <end position="137"/>
    </location>
</feature>
<feature type="transmembrane region" description="Helical" evidence="6">
    <location>
        <begin position="13"/>
        <end position="31"/>
    </location>
</feature>
<dbReference type="PRINTS" id="PR01434">
    <property type="entry name" value="NADHDHGNASE5"/>
</dbReference>
<evidence type="ECO:0000313" key="9">
    <source>
        <dbReference type="EMBL" id="MDX8415556.1"/>
    </source>
</evidence>
<keyword evidence="10" id="KW-1185">Reference proteome</keyword>
<sequence length="661" mass="72107">MFSSISGCEFSDMWAMLLMPLFAAALSAFFLRKSKWGAAVVSVLSATFALVLAMGLLLGESGEASSKSVEIFRLGNFSINFGFLFDEISKNMVFVVCFVGWLIHIFSVGYMDKDDAKGRFFGGLSFFMFSITGIMLADNLFMMFIFWEFVGFSSYMLIAHYADTEYSKMASKKAFIANRVGDFGFLIGIIWCYHVFGTTEFGAIASALKANPSLALTPMALLLICGFLGKSAQFPLQVWLTDAMAGPTPVSALIHAATMVAAGVFMTVRLGVVGLLTPAASAFMVFICSLMAMCAGFWALGQRDIKKTLAYSTLAHLGLMGVAVGLGAYGIAMMHLTMHAFFKAALFLVAGSVIYACHHEQDMFKMGGLAKKMPLTTIAAFLATCSIISVPFFAGYYSKEMILNISLLSLVNEYVNASVSDISGLCRLGASGVFKIATFAFVLIAALLTPLYMARLFFAVFLGKPLSEKASNARENSLFMTLPLVVLGVFSLAGAWGAVLGNLKWLGGKMSALMPSSSQSFMSGSFGWEHFHGMIEGDVLFTWAGTIILVCTVLLILIAYFLYGRGKDKIESDHPIMYHVLEKHGWFDDVYNYYVLKVQQRFAILVNALDLILIQGFAVKGLALISCLFGLVFKSWHVKWVSSYVVWMVLGLLAAFIILAV</sequence>
<feature type="transmembrane region" description="Helical" evidence="6">
    <location>
        <begin position="540"/>
        <end position="563"/>
    </location>
</feature>
<dbReference type="RefSeq" id="WP_370397003.1">
    <property type="nucleotide sequence ID" value="NZ_JALBUT010000005.1"/>
</dbReference>
<organism evidence="9 10">
    <name type="scientific">Intestinicryptomonas porci</name>
    <dbReference type="NCBI Taxonomy" id="2926320"/>
    <lineage>
        <taxon>Bacteria</taxon>
        <taxon>Pseudomonadati</taxon>
        <taxon>Verrucomicrobiota</taxon>
        <taxon>Opitutia</taxon>
        <taxon>Opitutales</taxon>
        <taxon>Intestinicryptomonaceae</taxon>
        <taxon>Intestinicryptomonas</taxon>
    </lineage>
</organism>
<keyword evidence="9" id="KW-0560">Oxidoreductase</keyword>
<comment type="caution">
    <text evidence="9">The sequence shown here is derived from an EMBL/GenBank/DDBJ whole genome shotgun (WGS) entry which is preliminary data.</text>
</comment>
<feature type="transmembrane region" description="Helical" evidence="6">
    <location>
        <begin position="644"/>
        <end position="660"/>
    </location>
</feature>
<evidence type="ECO:0000259" key="7">
    <source>
        <dbReference type="Pfam" id="PF00361"/>
    </source>
</evidence>
<dbReference type="Pfam" id="PF00361">
    <property type="entry name" value="Proton_antipo_M"/>
    <property type="match status" value="1"/>
</dbReference>
<dbReference type="InterPro" id="IPR018393">
    <property type="entry name" value="NADHpl_OxRdtase_5_subgr"/>
</dbReference>
<dbReference type="InterPro" id="IPR003945">
    <property type="entry name" value="NU5C-like"/>
</dbReference>
<dbReference type="Proteomes" id="UP001275932">
    <property type="component" value="Unassembled WGS sequence"/>
</dbReference>
<name>A0ABU4WHP5_9BACT</name>